<sequence>QLPPLGKLPHLTVLYVSGMKDLKYIDDDSYDDMDEKAFKSLKCLSLSKLPNLEGMLRDERVEMLPLVSKLWVSCVPKIKLPLLPSLDELWIEGTGSDSDDSDSEGMASIPDSIVLNMSHIKALRIAGFPKLKSLPHELSSLSSLQELELFGCDELESFPDNVMEGLCSLRRLNIGSCKKLKSLSEGVGNLTRLESIGITNCPKLVSLPSSMNQLVSLRHVLISPCGTLPEGLQHVPYLQSLAVHDLRSIPEWFGNLTSLKELELSCEGLRSLPSSFRNLTNLRELFISRCHKELQKRCKRGTGEDWQTIAHIPQVKLIPMPQQTFSDKIRSKWRSWQLTRDSRRHHFAEDDTFDGLVEGLFYLYKM</sequence>
<evidence type="ECO:0000259" key="3">
    <source>
        <dbReference type="Pfam" id="PF23598"/>
    </source>
</evidence>
<evidence type="ECO:0000313" key="5">
    <source>
        <dbReference type="Proteomes" id="UP001341840"/>
    </source>
</evidence>
<feature type="domain" description="Disease resistance R13L4/SHOC-2-like LRR" evidence="3">
    <location>
        <begin position="136"/>
        <end position="315"/>
    </location>
</feature>
<proteinExistence type="predicted"/>
<keyword evidence="1" id="KW-0677">Repeat</keyword>
<name>A0ABU6STC1_9FABA</name>
<dbReference type="Gene3D" id="3.80.10.10">
    <property type="entry name" value="Ribonuclease Inhibitor"/>
    <property type="match status" value="2"/>
</dbReference>
<dbReference type="Proteomes" id="UP001341840">
    <property type="component" value="Unassembled WGS sequence"/>
</dbReference>
<gene>
    <name evidence="4" type="ORF">PIB30_085311</name>
</gene>
<dbReference type="InterPro" id="IPR055414">
    <property type="entry name" value="LRR_R13L4/SHOC2-like"/>
</dbReference>
<dbReference type="InterPro" id="IPR032675">
    <property type="entry name" value="LRR_dom_sf"/>
</dbReference>
<dbReference type="EMBL" id="JASCZI010061833">
    <property type="protein sequence ID" value="MED6139587.1"/>
    <property type="molecule type" value="Genomic_DNA"/>
</dbReference>
<accession>A0ABU6STC1</accession>
<evidence type="ECO:0000256" key="2">
    <source>
        <dbReference type="ARBA" id="ARBA00022821"/>
    </source>
</evidence>
<keyword evidence="5" id="KW-1185">Reference proteome</keyword>
<dbReference type="PANTHER" id="PTHR36766:SF30">
    <property type="entry name" value="TIR-NBS TYPE DISEASE RESISTANCE PROTEIN-RELATED"/>
    <property type="match status" value="1"/>
</dbReference>
<evidence type="ECO:0000256" key="1">
    <source>
        <dbReference type="ARBA" id="ARBA00022737"/>
    </source>
</evidence>
<dbReference type="Pfam" id="PF23598">
    <property type="entry name" value="LRR_14"/>
    <property type="match status" value="1"/>
</dbReference>
<comment type="caution">
    <text evidence="4">The sequence shown here is derived from an EMBL/GenBank/DDBJ whole genome shotgun (WGS) entry which is preliminary data.</text>
</comment>
<evidence type="ECO:0000313" key="4">
    <source>
        <dbReference type="EMBL" id="MED6139587.1"/>
    </source>
</evidence>
<reference evidence="4 5" key="1">
    <citation type="journal article" date="2023" name="Plants (Basel)">
        <title>Bridging the Gap: Combining Genomics and Transcriptomics Approaches to Understand Stylosanthes scabra, an Orphan Legume from the Brazilian Caatinga.</title>
        <authorList>
            <person name="Ferreira-Neto J.R.C."/>
            <person name="da Silva M.D."/>
            <person name="Binneck E."/>
            <person name="de Melo N.F."/>
            <person name="da Silva R.H."/>
            <person name="de Melo A.L.T.M."/>
            <person name="Pandolfi V."/>
            <person name="Bustamante F.O."/>
            <person name="Brasileiro-Vidal A.C."/>
            <person name="Benko-Iseppon A.M."/>
        </authorList>
    </citation>
    <scope>NUCLEOTIDE SEQUENCE [LARGE SCALE GENOMIC DNA]</scope>
    <source>
        <tissue evidence="4">Leaves</tissue>
    </source>
</reference>
<protein>
    <recommendedName>
        <fullName evidence="3">Disease resistance R13L4/SHOC-2-like LRR domain-containing protein</fullName>
    </recommendedName>
</protein>
<feature type="non-terminal residue" evidence="4">
    <location>
        <position position="1"/>
    </location>
</feature>
<dbReference type="PANTHER" id="PTHR36766">
    <property type="entry name" value="PLANT BROAD-SPECTRUM MILDEW RESISTANCE PROTEIN RPW8"/>
    <property type="match status" value="1"/>
</dbReference>
<organism evidence="4 5">
    <name type="scientific">Stylosanthes scabra</name>
    <dbReference type="NCBI Taxonomy" id="79078"/>
    <lineage>
        <taxon>Eukaryota</taxon>
        <taxon>Viridiplantae</taxon>
        <taxon>Streptophyta</taxon>
        <taxon>Embryophyta</taxon>
        <taxon>Tracheophyta</taxon>
        <taxon>Spermatophyta</taxon>
        <taxon>Magnoliopsida</taxon>
        <taxon>eudicotyledons</taxon>
        <taxon>Gunneridae</taxon>
        <taxon>Pentapetalae</taxon>
        <taxon>rosids</taxon>
        <taxon>fabids</taxon>
        <taxon>Fabales</taxon>
        <taxon>Fabaceae</taxon>
        <taxon>Papilionoideae</taxon>
        <taxon>50 kb inversion clade</taxon>
        <taxon>dalbergioids sensu lato</taxon>
        <taxon>Dalbergieae</taxon>
        <taxon>Pterocarpus clade</taxon>
        <taxon>Stylosanthes</taxon>
    </lineage>
</organism>
<dbReference type="SUPFAM" id="SSF52047">
    <property type="entry name" value="RNI-like"/>
    <property type="match status" value="1"/>
</dbReference>
<keyword evidence="2" id="KW-0611">Plant defense</keyword>